<dbReference type="EMBL" id="JAOEEO010000001">
    <property type="protein sequence ID" value="MDH0562483.1"/>
    <property type="molecule type" value="Genomic_DNA"/>
</dbReference>
<dbReference type="PROSITE" id="PS00041">
    <property type="entry name" value="HTH_ARAC_FAMILY_1"/>
    <property type="match status" value="1"/>
</dbReference>
<evidence type="ECO:0000256" key="1">
    <source>
        <dbReference type="ARBA" id="ARBA00023015"/>
    </source>
</evidence>
<protein>
    <submittedName>
        <fullName evidence="5">AraC family transcriptional regulator</fullName>
    </submittedName>
</protein>
<dbReference type="RefSeq" id="WP_202741053.1">
    <property type="nucleotide sequence ID" value="NZ_DALZFD010000024.1"/>
</dbReference>
<reference evidence="5" key="1">
    <citation type="submission" date="2022-09" db="EMBL/GenBank/DDBJ databases">
        <title>Intensive care unit water sources are persistently colonized with multi-drug resistant bacteria and are the site of extensive horizontal gene transfer of antibiotic resistance genes.</title>
        <authorList>
            <person name="Diorio-Toth L."/>
        </authorList>
    </citation>
    <scope>NUCLEOTIDE SEQUENCE</scope>
    <source>
        <strain evidence="5">GD04005</strain>
    </source>
</reference>
<dbReference type="InterPro" id="IPR020449">
    <property type="entry name" value="Tscrpt_reg_AraC-type_HTH"/>
</dbReference>
<evidence type="ECO:0000256" key="2">
    <source>
        <dbReference type="ARBA" id="ARBA00023125"/>
    </source>
</evidence>
<dbReference type="GO" id="GO:0000976">
    <property type="term" value="F:transcription cis-regulatory region binding"/>
    <property type="evidence" value="ECO:0007669"/>
    <property type="project" value="TreeGrafter"/>
</dbReference>
<dbReference type="Pfam" id="PF12625">
    <property type="entry name" value="Arabinose_bd"/>
    <property type="match status" value="1"/>
</dbReference>
<evidence type="ECO:0000256" key="3">
    <source>
        <dbReference type="ARBA" id="ARBA00023163"/>
    </source>
</evidence>
<keyword evidence="1" id="KW-0805">Transcription regulation</keyword>
<dbReference type="SMART" id="SM00342">
    <property type="entry name" value="HTH_ARAC"/>
    <property type="match status" value="1"/>
</dbReference>
<sequence>MTEIPSIPSVLLELIEKYLQQKNISNLQLSELSKQYAHQQRMPLYKWSNLLEEIYQQHPVPVMGYYIGELVEPHHIHIMGYLALSSPDLYGFLNSFKNFQLILQNSAAFSITHTADQFCMCWTPVTEKNSQLTNEVLISGILNTIRKILHRPDINASKIEFSAVAPADTTAYPEVYGCPVSFDADALRLWLPIEILQLPIPSSDPHLKKILDQQAEALLKSIPNPDTFLKDLQLLIVHMLKAGEPSAEHIARQLNLSLRSFYRKLSGYQLQYSDLVKSIRLELAKTYLSSSELSLTEIAFLLGYAEQSAFSRAFKQWENMSPSDYRKNHLA</sequence>
<dbReference type="PROSITE" id="PS01124">
    <property type="entry name" value="HTH_ARAC_FAMILY_2"/>
    <property type="match status" value="1"/>
</dbReference>
<keyword evidence="2" id="KW-0238">DNA-binding</keyword>
<dbReference type="PANTHER" id="PTHR47894:SF4">
    <property type="entry name" value="HTH-TYPE TRANSCRIPTIONAL REGULATOR GADX"/>
    <property type="match status" value="1"/>
</dbReference>
<dbReference type="InterPro" id="IPR009057">
    <property type="entry name" value="Homeodomain-like_sf"/>
</dbReference>
<evidence type="ECO:0000259" key="4">
    <source>
        <dbReference type="PROSITE" id="PS01124"/>
    </source>
</evidence>
<keyword evidence="3" id="KW-0804">Transcription</keyword>
<dbReference type="GO" id="GO:0003700">
    <property type="term" value="F:DNA-binding transcription factor activity"/>
    <property type="evidence" value="ECO:0007669"/>
    <property type="project" value="InterPro"/>
</dbReference>
<proteinExistence type="predicted"/>
<comment type="caution">
    <text evidence="5">The sequence shown here is derived from an EMBL/GenBank/DDBJ whole genome shotgun (WGS) entry which is preliminary data.</text>
</comment>
<dbReference type="Proteomes" id="UP001159329">
    <property type="component" value="Unassembled WGS sequence"/>
</dbReference>
<gene>
    <name evidence="5" type="ORF">N7644_02185</name>
</gene>
<dbReference type="InterPro" id="IPR018060">
    <property type="entry name" value="HTH_AraC"/>
</dbReference>
<evidence type="ECO:0000313" key="5">
    <source>
        <dbReference type="EMBL" id="MDH0562483.1"/>
    </source>
</evidence>
<accession>A0AA42IA94</accession>
<dbReference type="GO" id="GO:0005829">
    <property type="term" value="C:cytosol"/>
    <property type="evidence" value="ECO:0007669"/>
    <property type="project" value="TreeGrafter"/>
</dbReference>
<dbReference type="AlphaFoldDB" id="A0AA42IA94"/>
<dbReference type="InterPro" id="IPR018062">
    <property type="entry name" value="HTH_AraC-typ_CS"/>
</dbReference>
<evidence type="ECO:0000313" key="6">
    <source>
        <dbReference type="Proteomes" id="UP001159329"/>
    </source>
</evidence>
<name>A0AA42IA94_9GAMM</name>
<dbReference type="PRINTS" id="PR00032">
    <property type="entry name" value="HTHARAC"/>
</dbReference>
<dbReference type="SUPFAM" id="SSF46689">
    <property type="entry name" value="Homeodomain-like"/>
    <property type="match status" value="1"/>
</dbReference>
<dbReference type="PANTHER" id="PTHR47894">
    <property type="entry name" value="HTH-TYPE TRANSCRIPTIONAL REGULATOR GADX"/>
    <property type="match status" value="1"/>
</dbReference>
<dbReference type="InterPro" id="IPR032687">
    <property type="entry name" value="AraC-type_N"/>
</dbReference>
<feature type="domain" description="HTH araC/xylS-type" evidence="4">
    <location>
        <begin position="230"/>
        <end position="328"/>
    </location>
</feature>
<dbReference type="Gene3D" id="1.10.10.60">
    <property type="entry name" value="Homeodomain-like"/>
    <property type="match status" value="1"/>
</dbReference>
<dbReference type="Pfam" id="PF12833">
    <property type="entry name" value="HTH_18"/>
    <property type="match status" value="1"/>
</dbReference>
<organism evidence="5 6">
    <name type="scientific">Acinetobacter courvalinii</name>
    <dbReference type="NCBI Taxonomy" id="280147"/>
    <lineage>
        <taxon>Bacteria</taxon>
        <taxon>Pseudomonadati</taxon>
        <taxon>Pseudomonadota</taxon>
        <taxon>Gammaproteobacteria</taxon>
        <taxon>Moraxellales</taxon>
        <taxon>Moraxellaceae</taxon>
        <taxon>Acinetobacter</taxon>
    </lineage>
</organism>